<accession>A0ACC2FKQ4</accession>
<protein>
    <submittedName>
        <fullName evidence="1">Uncharacterized protein</fullName>
    </submittedName>
</protein>
<dbReference type="EMBL" id="CM055753">
    <property type="protein sequence ID" value="KAJ7991845.1"/>
    <property type="molecule type" value="Genomic_DNA"/>
</dbReference>
<evidence type="ECO:0000313" key="1">
    <source>
        <dbReference type="EMBL" id="KAJ7991845.1"/>
    </source>
</evidence>
<proteinExistence type="predicted"/>
<reference evidence="1" key="1">
    <citation type="submission" date="2021-05" db="EMBL/GenBank/DDBJ databases">
        <authorList>
            <person name="Pan Q."/>
            <person name="Jouanno E."/>
            <person name="Zahm M."/>
            <person name="Klopp C."/>
            <person name="Cabau C."/>
            <person name="Louis A."/>
            <person name="Berthelot C."/>
            <person name="Parey E."/>
            <person name="Roest Crollius H."/>
            <person name="Montfort J."/>
            <person name="Robinson-Rechavi M."/>
            <person name="Bouchez O."/>
            <person name="Lampietro C."/>
            <person name="Lopez Roques C."/>
            <person name="Donnadieu C."/>
            <person name="Postlethwait J."/>
            <person name="Bobe J."/>
            <person name="Dillon D."/>
            <person name="Chandos A."/>
            <person name="von Hippel F."/>
            <person name="Guiguen Y."/>
        </authorList>
    </citation>
    <scope>NUCLEOTIDE SEQUENCE</scope>
    <source>
        <strain evidence="1">YG-Jan2019</strain>
    </source>
</reference>
<name>A0ACC2FKQ4_DALPE</name>
<gene>
    <name evidence="1" type="ORF">DPEC_G00288090</name>
</gene>
<keyword evidence="2" id="KW-1185">Reference proteome</keyword>
<comment type="caution">
    <text evidence="1">The sequence shown here is derived from an EMBL/GenBank/DDBJ whole genome shotgun (WGS) entry which is preliminary data.</text>
</comment>
<sequence>MSNTGVCCADLENPKALMKMGLTLVLVGHVNFLLGALIHGVVIRHISLNLEARDTAYSISNVMAITAGLVGVVLGIMAMVLSKNKTVWVLVWSFSLVSLVAILLAKASVIGLTVSMVRAILYSGQNLLTHCRLPEAIGYHSKECPFDPTHIYRTTLVFWAPLILMCAVQLVFSVRCFSVSMSFLGLCCRPSQIRPGDTISMQNAAEPSVLHLVPQLPPPPGVLSTLPRSVSQHPLHHSDPSHLRPQRQYLRPPPLYCQQHRERSDEPKSPEEHVLLERGTQYRTSSWI</sequence>
<dbReference type="Proteomes" id="UP001157502">
    <property type="component" value="Chromosome 26"/>
</dbReference>
<organism evidence="1 2">
    <name type="scientific">Dallia pectoralis</name>
    <name type="common">Alaska blackfish</name>
    <dbReference type="NCBI Taxonomy" id="75939"/>
    <lineage>
        <taxon>Eukaryota</taxon>
        <taxon>Metazoa</taxon>
        <taxon>Chordata</taxon>
        <taxon>Craniata</taxon>
        <taxon>Vertebrata</taxon>
        <taxon>Euteleostomi</taxon>
        <taxon>Actinopterygii</taxon>
        <taxon>Neopterygii</taxon>
        <taxon>Teleostei</taxon>
        <taxon>Protacanthopterygii</taxon>
        <taxon>Esociformes</taxon>
        <taxon>Umbridae</taxon>
        <taxon>Dallia</taxon>
    </lineage>
</organism>
<evidence type="ECO:0000313" key="2">
    <source>
        <dbReference type="Proteomes" id="UP001157502"/>
    </source>
</evidence>